<dbReference type="PATRIC" id="fig|838561.3.peg.1376"/>
<dbReference type="STRING" id="838561.P344_07155"/>
<evidence type="ECO:0000313" key="1">
    <source>
        <dbReference type="EMBL" id="AHI58727.1"/>
    </source>
</evidence>
<organism evidence="1 2">
    <name type="scientific">Spiroplasma mirum ATCC 29335</name>
    <dbReference type="NCBI Taxonomy" id="838561"/>
    <lineage>
        <taxon>Bacteria</taxon>
        <taxon>Bacillati</taxon>
        <taxon>Mycoplasmatota</taxon>
        <taxon>Mollicutes</taxon>
        <taxon>Entomoplasmatales</taxon>
        <taxon>Spiroplasmataceae</taxon>
        <taxon>Spiroplasma</taxon>
    </lineage>
</organism>
<keyword evidence="2" id="KW-1185">Reference proteome</keyword>
<reference evidence="1 2" key="1">
    <citation type="submission" date="2013-09" db="EMBL/GenBank/DDBJ databases">
        <title>Complete genome sequence of Spiroplasma mirum suckling mouse cataract agent.</title>
        <authorList>
            <person name="Landry C.A."/>
            <person name="Bastian F.O."/>
            <person name="Thune R.L."/>
        </authorList>
    </citation>
    <scope>NUCLEOTIDE SEQUENCE [LARGE SCALE GENOMIC DNA]</scope>
    <source>
        <strain evidence="1 2">SMCA</strain>
    </source>
</reference>
<sequence length="38" mass="4651">MLKSDKYQFKLDNKLSDDMLQNFSSNFWQTVKNNNFNF</sequence>
<name>W6ANG6_9MOLU</name>
<dbReference type="KEGG" id="smia:P344_07155"/>
<gene>
    <name evidence="1" type="ORF">P344_07155</name>
</gene>
<dbReference type="HOGENOM" id="CLU_3333173_0_0_14"/>
<dbReference type="Proteomes" id="UP000019260">
    <property type="component" value="Chromosome"/>
</dbReference>
<evidence type="ECO:0000313" key="2">
    <source>
        <dbReference type="Proteomes" id="UP000019260"/>
    </source>
</evidence>
<protein>
    <submittedName>
        <fullName evidence="1">Uncharacterized protein</fullName>
    </submittedName>
</protein>
<accession>W6ANG6</accession>
<dbReference type="EMBL" id="CP006720">
    <property type="protein sequence ID" value="AHI58727.1"/>
    <property type="molecule type" value="Genomic_DNA"/>
</dbReference>
<proteinExistence type="predicted"/>
<dbReference type="AlphaFoldDB" id="W6ANG6"/>